<evidence type="ECO:0000256" key="2">
    <source>
        <dbReference type="ARBA" id="ARBA00022801"/>
    </source>
</evidence>
<dbReference type="Pfam" id="PF02682">
    <property type="entry name" value="CT_C_D"/>
    <property type="match status" value="1"/>
</dbReference>
<evidence type="ECO:0000313" key="5">
    <source>
        <dbReference type="EMBL" id="GGA65473.1"/>
    </source>
</evidence>
<dbReference type="SUPFAM" id="SSF160467">
    <property type="entry name" value="PH0987 N-terminal domain-like"/>
    <property type="match status" value="1"/>
</dbReference>
<keyword evidence="1" id="KW-0547">Nucleotide-binding</keyword>
<dbReference type="AlphaFoldDB" id="A0A916RQL2"/>
<dbReference type="EMBL" id="BMEY01000003">
    <property type="protein sequence ID" value="GGA65473.1"/>
    <property type="molecule type" value="Genomic_DNA"/>
</dbReference>
<dbReference type="RefSeq" id="WP_188383276.1">
    <property type="nucleotide sequence ID" value="NZ_BMEY01000003.1"/>
</dbReference>
<feature type="domain" description="Carboxyltransferase" evidence="4">
    <location>
        <begin position="1"/>
        <end position="202"/>
    </location>
</feature>
<gene>
    <name evidence="5" type="ORF">GCM10008025_06610</name>
</gene>
<evidence type="ECO:0000259" key="4">
    <source>
        <dbReference type="SMART" id="SM00796"/>
    </source>
</evidence>
<dbReference type="InterPro" id="IPR010016">
    <property type="entry name" value="PxpB"/>
</dbReference>
<dbReference type="InterPro" id="IPR029000">
    <property type="entry name" value="Cyclophilin-like_dom_sf"/>
</dbReference>
<dbReference type="SUPFAM" id="SSF50891">
    <property type="entry name" value="Cyclophilin-like"/>
    <property type="match status" value="1"/>
</dbReference>
<reference evidence="5" key="1">
    <citation type="journal article" date="2014" name="Int. J. Syst. Evol. Microbiol.">
        <title>Complete genome sequence of Corynebacterium casei LMG S-19264T (=DSM 44701T), isolated from a smear-ripened cheese.</title>
        <authorList>
            <consortium name="US DOE Joint Genome Institute (JGI-PGF)"/>
            <person name="Walter F."/>
            <person name="Albersmeier A."/>
            <person name="Kalinowski J."/>
            <person name="Ruckert C."/>
        </authorList>
    </citation>
    <scope>NUCLEOTIDE SEQUENCE</scope>
    <source>
        <strain evidence="5">CGMCC 1.12408</strain>
    </source>
</reference>
<keyword evidence="2 5" id="KW-0378">Hydrolase</keyword>
<evidence type="ECO:0000313" key="6">
    <source>
        <dbReference type="Proteomes" id="UP000613512"/>
    </source>
</evidence>
<keyword evidence="3" id="KW-0067">ATP-binding</keyword>
<dbReference type="PANTHER" id="PTHR34698:SF2">
    <property type="entry name" value="5-OXOPROLINASE SUBUNIT B"/>
    <property type="match status" value="1"/>
</dbReference>
<evidence type="ECO:0000256" key="3">
    <source>
        <dbReference type="ARBA" id="ARBA00022840"/>
    </source>
</evidence>
<dbReference type="SMART" id="SM00796">
    <property type="entry name" value="AHS1"/>
    <property type="match status" value="1"/>
</dbReference>
<comment type="caution">
    <text evidence="5">The sequence shown here is derived from an EMBL/GenBank/DDBJ whole genome shotgun (WGS) entry which is preliminary data.</text>
</comment>
<dbReference type="InterPro" id="IPR003833">
    <property type="entry name" value="CT_C_D"/>
</dbReference>
<dbReference type="NCBIfam" id="TIGR00370">
    <property type="entry name" value="5-oxoprolinase subunit PxpB"/>
    <property type="match status" value="1"/>
</dbReference>
<proteinExistence type="predicted"/>
<dbReference type="GO" id="GO:0005524">
    <property type="term" value="F:ATP binding"/>
    <property type="evidence" value="ECO:0007669"/>
    <property type="project" value="UniProtKB-KW"/>
</dbReference>
<evidence type="ECO:0000256" key="1">
    <source>
        <dbReference type="ARBA" id="ARBA00022741"/>
    </source>
</evidence>
<keyword evidence="6" id="KW-1185">Reference proteome</keyword>
<sequence>MEFKVAGDQAVLIILGDKRSEQVTSNVQKLASLIESSSIDGIEEVILGYQSILVNYNPIKITYQTIKATVASLEHKLTTSHLSTNTLIEIPVLYGGEMGPDLSDVAQFHQITEEEVIHLHTSPIYTVHFLGFSPGFPFLGGLPKQLTTPRLDSPRKKIKAGSVGIANNQTGIYPTDSPGGWRLIGNTPIPLFNFNKKAPFLLSPGDKVKFKAITKKEYVEIVADVKGRDVDV</sequence>
<protein>
    <submittedName>
        <fullName evidence="5">Allophanate hydrolase</fullName>
    </submittedName>
</protein>
<dbReference type="Gene3D" id="3.30.1360.40">
    <property type="match status" value="1"/>
</dbReference>
<accession>A0A916RQL2</accession>
<name>A0A916RQL2_9BACI</name>
<reference evidence="5" key="2">
    <citation type="submission" date="2020-09" db="EMBL/GenBank/DDBJ databases">
        <authorList>
            <person name="Sun Q."/>
            <person name="Zhou Y."/>
        </authorList>
    </citation>
    <scope>NUCLEOTIDE SEQUENCE</scope>
    <source>
        <strain evidence="5">CGMCC 1.12408</strain>
    </source>
</reference>
<organism evidence="5 6">
    <name type="scientific">Ornithinibacillus halotolerans</name>
    <dbReference type="NCBI Taxonomy" id="1274357"/>
    <lineage>
        <taxon>Bacteria</taxon>
        <taxon>Bacillati</taxon>
        <taxon>Bacillota</taxon>
        <taxon>Bacilli</taxon>
        <taxon>Bacillales</taxon>
        <taxon>Bacillaceae</taxon>
        <taxon>Ornithinibacillus</taxon>
    </lineage>
</organism>
<dbReference type="Gene3D" id="2.40.100.10">
    <property type="entry name" value="Cyclophilin-like"/>
    <property type="match status" value="1"/>
</dbReference>
<dbReference type="PANTHER" id="PTHR34698">
    <property type="entry name" value="5-OXOPROLINASE SUBUNIT B"/>
    <property type="match status" value="1"/>
</dbReference>
<dbReference type="GO" id="GO:0016787">
    <property type="term" value="F:hydrolase activity"/>
    <property type="evidence" value="ECO:0007669"/>
    <property type="project" value="UniProtKB-KW"/>
</dbReference>
<dbReference type="Proteomes" id="UP000613512">
    <property type="component" value="Unassembled WGS sequence"/>
</dbReference>